<sequence length="451" mass="50253">MFEPSQTSPGEWLNCLNVGDDHIEDKDERRKYKDLTIPGFSLVEIVGIRKFGDDHYVHEVRLPVGELPVGQDQSGVPEEDQVKIVPIGINYAFTGPADIRKDRQGRMKFPPAYCRFKGDEDDTAKIFGRYEAPERQLGGKFTEAEYEAFEFQEKLFGNGIQQQLVGDPTGHLKLPSDIAKSSQFGISSQYLGWNCMGIYKYNTGKKTKGKKEDEDATKNLLAYIAPAAQISPRPPIRFVALEAYSTYITRVRPAEEYSIFTPGTEYTVKVDGDKPIKAAVTHLDSEGNHKQLISFVGDNVNGEIRLVLDEDQTELINLKESVLTPDYLAQKIGDLPNIGAKNLKVSVWPGLWLIEFAGDLAGKTFNNLEVIRPEDAEFQVHITCTDYADSELTVDVYFHIPQIGRWDGDDNVINDAVAPGAIGDAVWFNGQGFVAMSVQCRDFNGDGTPDL</sequence>
<dbReference type="AlphaFoldDB" id="A0A517WNK1"/>
<dbReference type="OrthoDB" id="290748at2"/>
<organism evidence="1 2">
    <name type="scientific">Gimesia aquarii</name>
    <dbReference type="NCBI Taxonomy" id="2527964"/>
    <lineage>
        <taxon>Bacteria</taxon>
        <taxon>Pseudomonadati</taxon>
        <taxon>Planctomycetota</taxon>
        <taxon>Planctomycetia</taxon>
        <taxon>Planctomycetales</taxon>
        <taxon>Planctomycetaceae</taxon>
        <taxon>Gimesia</taxon>
    </lineage>
</organism>
<accession>A0A517WNK1</accession>
<dbReference type="Proteomes" id="UP000318384">
    <property type="component" value="Chromosome"/>
</dbReference>
<evidence type="ECO:0000313" key="2">
    <source>
        <dbReference type="Proteomes" id="UP000318384"/>
    </source>
</evidence>
<evidence type="ECO:0000313" key="1">
    <source>
        <dbReference type="EMBL" id="QDU06840.1"/>
    </source>
</evidence>
<keyword evidence="2" id="KW-1185">Reference proteome</keyword>
<proteinExistence type="predicted"/>
<protein>
    <submittedName>
        <fullName evidence="1">Uncharacterized protein</fullName>
    </submittedName>
</protein>
<reference evidence="1 2" key="1">
    <citation type="submission" date="2019-03" db="EMBL/GenBank/DDBJ databases">
        <title>Deep-cultivation of Planctomycetes and their phenomic and genomic characterization uncovers novel biology.</title>
        <authorList>
            <person name="Wiegand S."/>
            <person name="Jogler M."/>
            <person name="Boedeker C."/>
            <person name="Pinto D."/>
            <person name="Vollmers J."/>
            <person name="Rivas-Marin E."/>
            <person name="Kohn T."/>
            <person name="Peeters S.H."/>
            <person name="Heuer A."/>
            <person name="Rast P."/>
            <person name="Oberbeckmann S."/>
            <person name="Bunk B."/>
            <person name="Jeske O."/>
            <person name="Meyerdierks A."/>
            <person name="Storesund J.E."/>
            <person name="Kallscheuer N."/>
            <person name="Luecker S."/>
            <person name="Lage O.M."/>
            <person name="Pohl T."/>
            <person name="Merkel B.J."/>
            <person name="Hornburger P."/>
            <person name="Mueller R.-W."/>
            <person name="Bruemmer F."/>
            <person name="Labrenz M."/>
            <person name="Spormann A.M."/>
            <person name="Op den Camp H."/>
            <person name="Overmann J."/>
            <person name="Amann R."/>
            <person name="Jetten M.S.M."/>
            <person name="Mascher T."/>
            <person name="Medema M.H."/>
            <person name="Devos D.P."/>
            <person name="Kaster A.-K."/>
            <person name="Ovreas L."/>
            <person name="Rohde M."/>
            <person name="Galperin M.Y."/>
            <person name="Jogler C."/>
        </authorList>
    </citation>
    <scope>NUCLEOTIDE SEQUENCE [LARGE SCALE GENOMIC DNA]</scope>
    <source>
        <strain evidence="1 2">V202</strain>
    </source>
</reference>
<name>A0A517WNK1_9PLAN</name>
<dbReference type="RefSeq" id="WP_145170340.1">
    <property type="nucleotide sequence ID" value="NZ_CP037422.1"/>
</dbReference>
<gene>
    <name evidence="1" type="ORF">V202x_01830</name>
</gene>
<dbReference type="EMBL" id="CP037422">
    <property type="protein sequence ID" value="QDU06840.1"/>
    <property type="molecule type" value="Genomic_DNA"/>
</dbReference>